<evidence type="ECO:0000256" key="6">
    <source>
        <dbReference type="SAM" id="Phobius"/>
    </source>
</evidence>
<feature type="transmembrane region" description="Helical" evidence="6">
    <location>
        <begin position="64"/>
        <end position="83"/>
    </location>
</feature>
<feature type="transmembrane region" description="Helical" evidence="6">
    <location>
        <begin position="501"/>
        <end position="520"/>
    </location>
</feature>
<dbReference type="Gene3D" id="1.20.1250.20">
    <property type="entry name" value="MFS general substrate transporter like domains"/>
    <property type="match status" value="1"/>
</dbReference>
<dbReference type="EMBL" id="CAJGYO010000009">
    <property type="protein sequence ID" value="CAD6253858.1"/>
    <property type="molecule type" value="Genomic_DNA"/>
</dbReference>
<proteinExistence type="inferred from homology"/>
<protein>
    <submittedName>
        <fullName evidence="7">Uncharacterized protein</fullName>
    </submittedName>
</protein>
<keyword evidence="5 6" id="KW-0472">Membrane</keyword>
<comment type="similarity">
    <text evidence="2">Belongs to the major facilitator superfamily. Proton-dependent oligopeptide transporter (POT/PTR) (TC 2.A.17) family.</text>
</comment>
<dbReference type="AlphaFoldDB" id="A0A811QCY6"/>
<dbReference type="GO" id="GO:0022857">
    <property type="term" value="F:transmembrane transporter activity"/>
    <property type="evidence" value="ECO:0007669"/>
    <property type="project" value="InterPro"/>
</dbReference>
<gene>
    <name evidence="7" type="ORF">NCGR_LOCUS37475</name>
</gene>
<keyword evidence="3 6" id="KW-0812">Transmembrane</keyword>
<comment type="subcellular location">
    <subcellularLocation>
        <location evidence="1">Membrane</location>
        <topology evidence="1">Multi-pass membrane protein</topology>
    </subcellularLocation>
</comment>
<dbReference type="GO" id="GO:0016020">
    <property type="term" value="C:membrane"/>
    <property type="evidence" value="ECO:0007669"/>
    <property type="project" value="UniProtKB-SubCell"/>
</dbReference>
<comment type="caution">
    <text evidence="7">The sequence shown here is derived from an EMBL/GenBank/DDBJ whole genome shotgun (WGS) entry which is preliminary data.</text>
</comment>
<dbReference type="Pfam" id="PF00854">
    <property type="entry name" value="PTR2"/>
    <property type="match status" value="1"/>
</dbReference>
<evidence type="ECO:0000313" key="8">
    <source>
        <dbReference type="Proteomes" id="UP000604825"/>
    </source>
</evidence>
<evidence type="ECO:0000256" key="4">
    <source>
        <dbReference type="ARBA" id="ARBA00022989"/>
    </source>
</evidence>
<evidence type="ECO:0000256" key="5">
    <source>
        <dbReference type="ARBA" id="ARBA00023136"/>
    </source>
</evidence>
<feature type="transmembrane region" description="Helical" evidence="6">
    <location>
        <begin position="293"/>
        <end position="313"/>
    </location>
</feature>
<dbReference type="SUPFAM" id="SSF103473">
    <property type="entry name" value="MFS general substrate transporter"/>
    <property type="match status" value="1"/>
</dbReference>
<evidence type="ECO:0000256" key="3">
    <source>
        <dbReference type="ARBA" id="ARBA00022692"/>
    </source>
</evidence>
<feature type="transmembrane region" description="Helical" evidence="6">
    <location>
        <begin position="333"/>
        <end position="350"/>
    </location>
</feature>
<name>A0A811QCY6_9POAL</name>
<dbReference type="InterPro" id="IPR036259">
    <property type="entry name" value="MFS_trans_sf"/>
</dbReference>
<evidence type="ECO:0000256" key="2">
    <source>
        <dbReference type="ARBA" id="ARBA00005982"/>
    </source>
</evidence>
<reference evidence="7" key="1">
    <citation type="submission" date="2020-10" db="EMBL/GenBank/DDBJ databases">
        <authorList>
            <person name="Han B."/>
            <person name="Lu T."/>
            <person name="Zhao Q."/>
            <person name="Huang X."/>
            <person name="Zhao Y."/>
        </authorList>
    </citation>
    <scope>NUCLEOTIDE SEQUENCE</scope>
</reference>
<feature type="transmembrane region" description="Helical" evidence="6">
    <location>
        <begin position="371"/>
        <end position="391"/>
    </location>
</feature>
<evidence type="ECO:0000256" key="1">
    <source>
        <dbReference type="ARBA" id="ARBA00004141"/>
    </source>
</evidence>
<feature type="transmembrane region" description="Helical" evidence="6">
    <location>
        <begin position="454"/>
        <end position="474"/>
    </location>
</feature>
<keyword evidence="4 6" id="KW-1133">Transmembrane helix</keyword>
<organism evidence="7 8">
    <name type="scientific">Miscanthus lutarioriparius</name>
    <dbReference type="NCBI Taxonomy" id="422564"/>
    <lineage>
        <taxon>Eukaryota</taxon>
        <taxon>Viridiplantae</taxon>
        <taxon>Streptophyta</taxon>
        <taxon>Embryophyta</taxon>
        <taxon>Tracheophyta</taxon>
        <taxon>Spermatophyta</taxon>
        <taxon>Magnoliopsida</taxon>
        <taxon>Liliopsida</taxon>
        <taxon>Poales</taxon>
        <taxon>Poaceae</taxon>
        <taxon>PACMAD clade</taxon>
        <taxon>Panicoideae</taxon>
        <taxon>Andropogonodae</taxon>
        <taxon>Andropogoneae</taxon>
        <taxon>Saccharinae</taxon>
        <taxon>Miscanthus</taxon>
    </lineage>
</organism>
<feature type="transmembrane region" description="Helical" evidence="6">
    <location>
        <begin position="153"/>
        <end position="174"/>
    </location>
</feature>
<dbReference type="InterPro" id="IPR000109">
    <property type="entry name" value="POT_fam"/>
</dbReference>
<sequence length="547" mass="60122">MLAVLVWLGNVVNIGNSMNMVSYLRGTMNMGVAAASTTSTMFLAVMQMFSIPAAFVADSYIRRFYTVLIFAPIEILGYILLAIQAHVPSLHPPPCQAPNNCEPVHGSNLSLLLLGIFMICIGEGAIRACLPALGGDQFDKSDPVEQRLEASFFNWYTFAVSFGGLVGLVLIVWVENNKGWDVGFAVCAGIVLLGLAVWSAGFPFYRNRLPSGSPFTRILQVLAAAFKKRNLQLYNNPDGLNQITGGNAKGVEVLERTKGLQCLDKAAIDNGKGGSWSLCTVHQVEETKIVIRMIPIFITSALGYMPASIILTFTVQQGNTMNTRFGAINVPPATLFVIPTVFQLVVLVVYDRFIVPFLRKKTGYVGGVTHLQRIGIGFVAAIMASGVAAIVEMKRKSVAEQSGLMDSPAPVPMSVFWLVFQFFFVGVVDVTSFVGLLEFFYSEASIGMKSIGSSLFYCMIGVAAWLVTLLIQLVNRVTRDGGRKQGWLDGANLNRSKLDSFYWLVCVIELLSFLGYVYWARRYVYRNDQRVVDKDNKSPVDCDMDEI</sequence>
<evidence type="ECO:0000313" key="7">
    <source>
        <dbReference type="EMBL" id="CAD6253858.1"/>
    </source>
</evidence>
<dbReference type="Proteomes" id="UP000604825">
    <property type="component" value="Unassembled WGS sequence"/>
</dbReference>
<keyword evidence="8" id="KW-1185">Reference proteome</keyword>
<feature type="transmembrane region" description="Helical" evidence="6">
    <location>
        <begin position="30"/>
        <end position="57"/>
    </location>
</feature>
<dbReference type="OrthoDB" id="8904098at2759"/>
<accession>A0A811QCY6</accession>
<feature type="transmembrane region" description="Helical" evidence="6">
    <location>
        <begin position="109"/>
        <end position="133"/>
    </location>
</feature>
<feature type="transmembrane region" description="Helical" evidence="6">
    <location>
        <begin position="180"/>
        <end position="205"/>
    </location>
</feature>
<dbReference type="PANTHER" id="PTHR11654">
    <property type="entry name" value="OLIGOPEPTIDE TRANSPORTER-RELATED"/>
    <property type="match status" value="1"/>
</dbReference>
<feature type="transmembrane region" description="Helical" evidence="6">
    <location>
        <begin position="415"/>
        <end position="442"/>
    </location>
</feature>